<dbReference type="Proteomes" id="UP001176940">
    <property type="component" value="Unassembled WGS sequence"/>
</dbReference>
<dbReference type="PANTHER" id="PTHR23068">
    <property type="entry name" value="DNA CYTOSINE-5- -METHYLTRANSFERASE 3-RELATED"/>
    <property type="match status" value="1"/>
</dbReference>
<keyword evidence="7" id="KW-0479">Metal-binding</keyword>
<keyword evidence="10" id="KW-0539">Nucleus</keyword>
<dbReference type="InterPro" id="IPR040552">
    <property type="entry name" value="DNMT3_ADD_GATA1-like"/>
</dbReference>
<evidence type="ECO:0000259" key="12">
    <source>
        <dbReference type="PROSITE" id="PS51533"/>
    </source>
</evidence>
<dbReference type="PROSITE" id="PS00094">
    <property type="entry name" value="C5_MTASE_1"/>
    <property type="match status" value="1"/>
</dbReference>
<feature type="active site" evidence="11">
    <location>
        <position position="391"/>
    </location>
</feature>
<dbReference type="InterPro" id="IPR018117">
    <property type="entry name" value="C5_DNA_meth_AS"/>
</dbReference>
<keyword evidence="4 11" id="KW-0489">Methyltransferase</keyword>
<dbReference type="SUPFAM" id="SSF53335">
    <property type="entry name" value="S-adenosyl-L-methionine-dependent methyltransferases"/>
    <property type="match status" value="1"/>
</dbReference>
<proteinExistence type="inferred from homology"/>
<dbReference type="InterPro" id="IPR029063">
    <property type="entry name" value="SAM-dependent_MTases_sf"/>
</dbReference>
<dbReference type="InterPro" id="IPR025766">
    <property type="entry name" value="ADD"/>
</dbReference>
<keyword evidence="6 11" id="KW-0949">S-adenosyl-L-methionine</keyword>
<dbReference type="InterPro" id="IPR049554">
    <property type="entry name" value="DNMT3_ADD_PHD"/>
</dbReference>
<evidence type="ECO:0000256" key="8">
    <source>
        <dbReference type="ARBA" id="ARBA00022771"/>
    </source>
</evidence>
<keyword evidence="8" id="KW-0863">Zinc-finger</keyword>
<keyword evidence="9" id="KW-0862">Zinc</keyword>
<comment type="similarity">
    <text evidence="11">Belongs to the class I-like SAM-binding methyltransferase superfamily. C5-methyltransferase family.</text>
</comment>
<dbReference type="InterPro" id="IPR001525">
    <property type="entry name" value="C5_MeTfrase"/>
</dbReference>
<organism evidence="13 14">
    <name type="scientific">Ranitomeya imitator</name>
    <name type="common">mimic poison frog</name>
    <dbReference type="NCBI Taxonomy" id="111125"/>
    <lineage>
        <taxon>Eukaryota</taxon>
        <taxon>Metazoa</taxon>
        <taxon>Chordata</taxon>
        <taxon>Craniata</taxon>
        <taxon>Vertebrata</taxon>
        <taxon>Euteleostomi</taxon>
        <taxon>Amphibia</taxon>
        <taxon>Batrachia</taxon>
        <taxon>Anura</taxon>
        <taxon>Neobatrachia</taxon>
        <taxon>Hyloidea</taxon>
        <taxon>Dendrobatidae</taxon>
        <taxon>Dendrobatinae</taxon>
        <taxon>Ranitomeya</taxon>
    </lineage>
</organism>
<evidence type="ECO:0000256" key="3">
    <source>
        <dbReference type="ARBA" id="ARBA00022491"/>
    </source>
</evidence>
<comment type="caution">
    <text evidence="13">The sequence shown here is derived from an EMBL/GenBank/DDBJ whole genome shotgun (WGS) entry which is preliminary data.</text>
</comment>
<evidence type="ECO:0000256" key="6">
    <source>
        <dbReference type="ARBA" id="ARBA00022691"/>
    </source>
</evidence>
<evidence type="ECO:0000256" key="10">
    <source>
        <dbReference type="ARBA" id="ARBA00023242"/>
    </source>
</evidence>
<keyword evidence="5 11" id="KW-0808">Transferase</keyword>
<evidence type="ECO:0000256" key="1">
    <source>
        <dbReference type="ARBA" id="ARBA00004123"/>
    </source>
</evidence>
<evidence type="ECO:0000256" key="9">
    <source>
        <dbReference type="ARBA" id="ARBA00022833"/>
    </source>
</evidence>
<evidence type="ECO:0000256" key="2">
    <source>
        <dbReference type="ARBA" id="ARBA00011975"/>
    </source>
</evidence>
<evidence type="ECO:0000256" key="5">
    <source>
        <dbReference type="ARBA" id="ARBA00022679"/>
    </source>
</evidence>
<dbReference type="InterPro" id="IPR050390">
    <property type="entry name" value="C5-Methyltransferase"/>
</dbReference>
<feature type="domain" description="PHD-type" evidence="12">
    <location>
        <begin position="139"/>
        <end position="295"/>
    </location>
</feature>
<evidence type="ECO:0000313" key="14">
    <source>
        <dbReference type="Proteomes" id="UP001176940"/>
    </source>
</evidence>
<evidence type="ECO:0000256" key="7">
    <source>
        <dbReference type="ARBA" id="ARBA00022723"/>
    </source>
</evidence>
<reference evidence="13" key="1">
    <citation type="submission" date="2023-07" db="EMBL/GenBank/DDBJ databases">
        <authorList>
            <person name="Stuckert A."/>
        </authorList>
    </citation>
    <scope>NUCLEOTIDE SEQUENCE</scope>
</reference>
<evidence type="ECO:0000256" key="11">
    <source>
        <dbReference type="PROSITE-ProRule" id="PRU01016"/>
    </source>
</evidence>
<gene>
    <name evidence="13" type="ORF">RIMI_LOCUS16797371</name>
</gene>
<dbReference type="PROSITE" id="PS51533">
    <property type="entry name" value="ADD"/>
    <property type="match status" value="1"/>
</dbReference>
<dbReference type="EC" id="2.1.1.37" evidence="2"/>
<evidence type="ECO:0000313" key="13">
    <source>
        <dbReference type="EMBL" id="CAJ0959467.1"/>
    </source>
</evidence>
<dbReference type="Gene3D" id="3.40.50.150">
    <property type="entry name" value="Vaccinia Virus protein VP39"/>
    <property type="match status" value="2"/>
</dbReference>
<sequence length="593" mass="64143">MAPVGSVMVALVKSGPSVTSPVGSVMVALAESGPSVMTPVGSVMVALAESGPSVTAPMGSVMVALAVSGPSVTAPVGSVMVAQAVSGPSVMAPMGSVMVALAVSAPSVTAPMGSVMVALAVSGPSVTAPVGSVMVAQAVSGPSVMAPVDFCIACGGLDVATLHPLFIGALCSRCTLVPELGVPYRRGWAAELLQYLHLRRTDSNMQAEELLETSDSSCLMCTYLTAYTDNNNPLCSRCFCVDCVDLLVGQGTSQEAIKQDPWYCYMCREESVHDLLQRREDWANHLECLLSNTQNLDYDPPVLYPPIPASRRKPIRVLSLFDGIATGLLVLKTLGIGVKQYVASEVCEDAIAVGRSRHPGEITYVGDVQNITRKQIEEWGPFDLLIGGSPCNDLSVVNPLRKGLYGGTGPLFFDFTRLLHIIKPQPGEDRPFFWIFENVASMENNFKRTISQHLEMNPVKIDASTVSAAHRTRYFWSNLPGINRPLVVTAEDKTTLQDCLEPGRIAKFAKICTITTNRYSMRQGKDREYPVTMNGEEDVLWCTEMERVFGFPPHYTDVGQMSLSSRQKVLGRSWSVPVIRHLLSPLKEYFISV</sequence>
<dbReference type="Pfam" id="PF21255">
    <property type="entry name" value="DNMT3_ADD_GATA1-like"/>
    <property type="match status" value="1"/>
</dbReference>
<keyword evidence="14" id="KW-1185">Reference proteome</keyword>
<accession>A0ABN9M5M4</accession>
<dbReference type="EMBL" id="CAUEEQ010047651">
    <property type="protein sequence ID" value="CAJ0959467.1"/>
    <property type="molecule type" value="Genomic_DNA"/>
</dbReference>
<comment type="subcellular location">
    <subcellularLocation>
        <location evidence="1">Nucleus</location>
    </subcellularLocation>
</comment>
<keyword evidence="3" id="KW-0678">Repressor</keyword>
<dbReference type="PROSITE" id="PS51679">
    <property type="entry name" value="SAM_MT_C5"/>
    <property type="match status" value="1"/>
</dbReference>
<evidence type="ECO:0000256" key="4">
    <source>
        <dbReference type="ARBA" id="ARBA00022603"/>
    </source>
</evidence>
<dbReference type="Pfam" id="PF17980">
    <property type="entry name" value="ADD_DNMT3"/>
    <property type="match status" value="1"/>
</dbReference>
<dbReference type="PANTHER" id="PTHR23068:SF10">
    <property type="entry name" value="DNA (CYTOSINE-5)-METHYLTRANSFERASE 3A"/>
    <property type="match status" value="1"/>
</dbReference>
<dbReference type="Pfam" id="PF00145">
    <property type="entry name" value="DNA_methylase"/>
    <property type="match status" value="1"/>
</dbReference>
<name>A0ABN9M5M4_9NEOB</name>
<protein>
    <recommendedName>
        <fullName evidence="2">DNA (cytosine-5-)-methyltransferase</fullName>
        <ecNumber evidence="2">2.1.1.37</ecNumber>
    </recommendedName>
</protein>